<comment type="subcellular location">
    <subcellularLocation>
        <location evidence="1">Endomembrane system</location>
        <topology evidence="1">Peripheral membrane protein</topology>
    </subcellularLocation>
</comment>
<dbReference type="WBParaSite" id="DME_0000787601-mRNA-1">
    <property type="protein sequence ID" value="DME_0000787601-mRNA-1"/>
    <property type="gene ID" value="DME_0000787601"/>
</dbReference>
<proteinExistence type="inferred from homology"/>
<evidence type="ECO:0000256" key="4">
    <source>
        <dbReference type="ARBA" id="ARBA00022837"/>
    </source>
</evidence>
<evidence type="ECO:0000313" key="8">
    <source>
        <dbReference type="Proteomes" id="UP000274756"/>
    </source>
</evidence>
<dbReference type="Proteomes" id="UP000274756">
    <property type="component" value="Unassembled WGS sequence"/>
</dbReference>
<keyword evidence="8" id="KW-1185">Reference proteome</keyword>
<dbReference type="InterPro" id="IPR036412">
    <property type="entry name" value="HAD-like_sf"/>
</dbReference>
<dbReference type="OrthoDB" id="10053061at2759"/>
<dbReference type="InterPro" id="IPR031315">
    <property type="entry name" value="LNS2/PITP"/>
</dbReference>
<dbReference type="GO" id="GO:0008525">
    <property type="term" value="F:phosphatidylcholine transporter activity"/>
    <property type="evidence" value="ECO:0007669"/>
    <property type="project" value="TreeGrafter"/>
</dbReference>
<dbReference type="GO" id="GO:0046872">
    <property type="term" value="F:metal ion binding"/>
    <property type="evidence" value="ECO:0007669"/>
    <property type="project" value="InterPro"/>
</dbReference>
<dbReference type="SMART" id="SM00775">
    <property type="entry name" value="LNS2"/>
    <property type="match status" value="1"/>
</dbReference>
<dbReference type="GO" id="GO:0005737">
    <property type="term" value="C:cytoplasm"/>
    <property type="evidence" value="ECO:0007669"/>
    <property type="project" value="TreeGrafter"/>
</dbReference>
<evidence type="ECO:0000259" key="5">
    <source>
        <dbReference type="PROSITE" id="PS51043"/>
    </source>
</evidence>
<dbReference type="STRING" id="318479.A0A0N4UJN2"/>
<evidence type="ECO:0000256" key="3">
    <source>
        <dbReference type="ARBA" id="ARBA00022553"/>
    </source>
</evidence>
<dbReference type="Pfam" id="PF24694">
    <property type="entry name" value="LNS2_PITM1-3"/>
    <property type="match status" value="1"/>
</dbReference>
<organism evidence="7 9">
    <name type="scientific">Dracunculus medinensis</name>
    <name type="common">Guinea worm</name>
    <dbReference type="NCBI Taxonomy" id="318479"/>
    <lineage>
        <taxon>Eukaryota</taxon>
        <taxon>Metazoa</taxon>
        <taxon>Ecdysozoa</taxon>
        <taxon>Nematoda</taxon>
        <taxon>Chromadorea</taxon>
        <taxon>Rhabditida</taxon>
        <taxon>Spirurina</taxon>
        <taxon>Dracunculoidea</taxon>
        <taxon>Dracunculidae</taxon>
        <taxon>Dracunculus</taxon>
    </lineage>
</organism>
<dbReference type="FunFam" id="3.40.50.1000:FF:000173">
    <property type="entry name" value="Membrane-associated phosphatidylinositol transfer protein 2"/>
    <property type="match status" value="1"/>
</dbReference>
<dbReference type="Pfam" id="PF02862">
    <property type="entry name" value="DDHD"/>
    <property type="match status" value="1"/>
</dbReference>
<dbReference type="InterPro" id="IPR001666">
    <property type="entry name" value="PI_transfer"/>
</dbReference>
<feature type="domain" description="DDHD" evidence="5">
    <location>
        <begin position="244"/>
        <end position="383"/>
    </location>
</feature>
<keyword evidence="3" id="KW-0597">Phosphoprotein</keyword>
<dbReference type="AlphaFoldDB" id="A0A0N4UJN2"/>
<dbReference type="Pfam" id="PF24695">
    <property type="entry name" value="PITM1-3"/>
    <property type="match status" value="1"/>
</dbReference>
<dbReference type="GO" id="GO:0008526">
    <property type="term" value="F:phosphatidylinositol transfer activity"/>
    <property type="evidence" value="ECO:0007669"/>
    <property type="project" value="TreeGrafter"/>
</dbReference>
<name>A0A0N4UJN2_DRAME</name>
<keyword evidence="4" id="KW-0106">Calcium</keyword>
<dbReference type="PANTHER" id="PTHR10658">
    <property type="entry name" value="PHOSPHATIDYLINOSITOL TRANSFER PROTEIN"/>
    <property type="match status" value="1"/>
</dbReference>
<evidence type="ECO:0000313" key="7">
    <source>
        <dbReference type="Proteomes" id="UP000038040"/>
    </source>
</evidence>
<dbReference type="PANTHER" id="PTHR10658:SF81">
    <property type="entry name" value="PROTEIN RETINAL DEGENERATION B"/>
    <property type="match status" value="1"/>
</dbReference>
<dbReference type="GO" id="GO:0035091">
    <property type="term" value="F:phosphatidylinositol binding"/>
    <property type="evidence" value="ECO:0007669"/>
    <property type="project" value="TreeGrafter"/>
</dbReference>
<dbReference type="Gene3D" id="3.40.50.1000">
    <property type="entry name" value="HAD superfamily/HAD-like"/>
    <property type="match status" value="1"/>
</dbReference>
<evidence type="ECO:0000313" key="9">
    <source>
        <dbReference type="WBParaSite" id="DME_0000787601-mRNA-1"/>
    </source>
</evidence>
<evidence type="ECO:0000256" key="2">
    <source>
        <dbReference type="ARBA" id="ARBA00010316"/>
    </source>
</evidence>
<gene>
    <name evidence="6" type="ORF">DME_LOCUS10225</name>
</gene>
<dbReference type="EMBL" id="UYYG01001207">
    <property type="protein sequence ID" value="VDN60252.1"/>
    <property type="molecule type" value="Genomic_DNA"/>
</dbReference>
<dbReference type="SUPFAM" id="SSF56784">
    <property type="entry name" value="HAD-like"/>
    <property type="match status" value="1"/>
</dbReference>
<reference evidence="9" key="1">
    <citation type="submission" date="2017-02" db="UniProtKB">
        <authorList>
            <consortium name="WormBaseParasite"/>
        </authorList>
    </citation>
    <scope>IDENTIFICATION</scope>
</reference>
<accession>A0A0N4UJN2</accession>
<dbReference type="SMART" id="SM01127">
    <property type="entry name" value="DDHD"/>
    <property type="match status" value="1"/>
</dbReference>
<evidence type="ECO:0000313" key="6">
    <source>
        <dbReference type="EMBL" id="VDN60252.1"/>
    </source>
</evidence>
<dbReference type="InterPro" id="IPR023214">
    <property type="entry name" value="HAD_sf"/>
</dbReference>
<reference evidence="6 8" key="2">
    <citation type="submission" date="2018-11" db="EMBL/GenBank/DDBJ databases">
        <authorList>
            <consortium name="Pathogen Informatics"/>
        </authorList>
    </citation>
    <scope>NUCLEOTIDE SEQUENCE [LARGE SCALE GENOMIC DNA]</scope>
</reference>
<dbReference type="GO" id="GO:0031210">
    <property type="term" value="F:phosphatidylcholine binding"/>
    <property type="evidence" value="ECO:0007669"/>
    <property type="project" value="TreeGrafter"/>
</dbReference>
<dbReference type="PROSITE" id="PS51043">
    <property type="entry name" value="DDHD"/>
    <property type="match status" value="1"/>
</dbReference>
<evidence type="ECO:0000256" key="1">
    <source>
        <dbReference type="ARBA" id="ARBA00004184"/>
    </source>
</evidence>
<dbReference type="GO" id="GO:0012505">
    <property type="term" value="C:endomembrane system"/>
    <property type="evidence" value="ECO:0007669"/>
    <property type="project" value="UniProtKB-SubCell"/>
</dbReference>
<sequence>MARSNSLESVLSSSSEVFFDCLDISSPSTSKTPLVRWSSELLETECDSPRQKHSLPEATNIVLLIMIFQNDAYPEALMENKTTDVSSLKTMIEELISNHYSQLKSRVHFLTISCGNELSVPLLQLISISPSFGAFHPSAVKNMIKSANQAFTNFKETELGRSFAGEIFAIGDHLGGLLLYESLKQINKESVSRHSSSVSANSHVISDEKVISASVVDFPQNGTRERQIHRNFSAPPSSEEITKLNFRTSTVFLLGCPLALILIQRKMIGIELDALDCGQVFNLYYALDPCGARLEPILNPQLATVPPVSVPRYQKYPHGDGRPIHFDSAFTSSLLWGTRRIDHNLYCPHAMVALPSTALPNILHASYWESADVAAFILRQFISYEDALPLSSLSNISTIPTKIDPGPLSWNRKTTRFKIGNLAPNHRANDVIAVEGNEQLVNARFCYGPMDLVSLSRELISVYVCPVGGDWELISVETTDSHGRISFITHLPVGIHCVKAIVHGDHSFLDLYVAVVSRNTQCVVFSFDGSLTASVSVTGRDPRVRAGAIDVVRFWHDLGYPIIYITARPDMQQRVVSTWLALHKFPHGLLFFTPSFSTDPLKHKTVHLRSLIEMGISICAAYGSSKDVAVYSSAGIENSRIFSISRVKRKNCEHIDSYSAHLDDLNNGAIDFAHPVDNSLIFHHNTSFTFNNNRNLVQRTHSFTPRSGRYINEKKDKLR</sequence>
<dbReference type="InterPro" id="IPR004177">
    <property type="entry name" value="DDHD_dom"/>
</dbReference>
<comment type="similarity">
    <text evidence="2">Belongs to the PtdIns transfer protein family. PI transfer class IIA subfamily.</text>
</comment>
<dbReference type="Proteomes" id="UP000038040">
    <property type="component" value="Unplaced"/>
</dbReference>
<protein>
    <submittedName>
        <fullName evidence="9">DDHD domain-containing protein</fullName>
    </submittedName>
</protein>